<accession>E9J1F8</accession>
<proteinExistence type="predicted"/>
<organism>
    <name type="scientific">Solenopsis invicta</name>
    <name type="common">Red imported fire ant</name>
    <name type="synonym">Solenopsis wagneri</name>
    <dbReference type="NCBI Taxonomy" id="13686"/>
    <lineage>
        <taxon>Eukaryota</taxon>
        <taxon>Metazoa</taxon>
        <taxon>Ecdysozoa</taxon>
        <taxon>Arthropoda</taxon>
        <taxon>Hexapoda</taxon>
        <taxon>Insecta</taxon>
        <taxon>Pterygota</taxon>
        <taxon>Neoptera</taxon>
        <taxon>Endopterygota</taxon>
        <taxon>Hymenoptera</taxon>
        <taxon>Apocrita</taxon>
        <taxon>Aculeata</taxon>
        <taxon>Formicoidea</taxon>
        <taxon>Formicidae</taxon>
        <taxon>Myrmicinae</taxon>
        <taxon>Solenopsis</taxon>
    </lineage>
</organism>
<sequence>SEVYNWILFYSVPILSNFLPDKYFQHWLLLVIALFILLQNSINIKLELKKAKICLRLFVKNIKFCTAIEN</sequence>
<dbReference type="EMBL" id="GL767646">
    <property type="protein sequence ID" value="EFZ13345.1"/>
    <property type="molecule type" value="Genomic_DNA"/>
</dbReference>
<reference evidence="2" key="1">
    <citation type="journal article" date="2011" name="Proc. Natl. Acad. Sci. U.S.A.">
        <title>The genome of the fire ant Solenopsis invicta.</title>
        <authorList>
            <person name="Wurm Y."/>
            <person name="Wang J."/>
            <person name="Riba-Grognuz O."/>
            <person name="Corona M."/>
            <person name="Nygaard S."/>
            <person name="Hunt B.G."/>
            <person name="Ingram K.K."/>
            <person name="Falquet L."/>
            <person name="Nipitwattanaphon M."/>
            <person name="Gotzek D."/>
            <person name="Dijkstra M.B."/>
            <person name="Oettler J."/>
            <person name="Comtesse F."/>
            <person name="Shih C.J."/>
            <person name="Wu W.J."/>
            <person name="Yang C.C."/>
            <person name="Thomas J."/>
            <person name="Beaudoing E."/>
            <person name="Pradervand S."/>
            <person name="Flegel V."/>
            <person name="Cook E.D."/>
            <person name="Fabbretti R."/>
            <person name="Stockinger H."/>
            <person name="Long L."/>
            <person name="Farmerie W.G."/>
            <person name="Oakey J."/>
            <person name="Boomsma J.J."/>
            <person name="Pamilo P."/>
            <person name="Yi S.V."/>
            <person name="Heinze J."/>
            <person name="Goodisman M.A."/>
            <person name="Farinelli L."/>
            <person name="Harshman K."/>
            <person name="Hulo N."/>
            <person name="Cerutti L."/>
            <person name="Xenarios I."/>
            <person name="Shoemaker D."/>
            <person name="Keller L."/>
        </authorList>
    </citation>
    <scope>NUCLEOTIDE SEQUENCE [LARGE SCALE GENOMIC DNA]</scope>
</reference>
<feature type="non-terminal residue" evidence="2">
    <location>
        <position position="1"/>
    </location>
</feature>
<keyword evidence="1" id="KW-0472">Membrane</keyword>
<keyword evidence="1" id="KW-1133">Transmembrane helix</keyword>
<dbReference type="PANTHER" id="PTHR46579:SF1">
    <property type="entry name" value="F5_8 TYPE C DOMAIN-CONTAINING PROTEIN"/>
    <property type="match status" value="1"/>
</dbReference>
<keyword evidence="1" id="KW-0812">Transmembrane</keyword>
<protein>
    <submittedName>
        <fullName evidence="2">Uncharacterized protein</fullName>
    </submittedName>
</protein>
<dbReference type="PANTHER" id="PTHR46579">
    <property type="entry name" value="F5/8 TYPE C DOMAIN-CONTAINING PROTEIN-RELATED"/>
    <property type="match status" value="1"/>
</dbReference>
<dbReference type="AlphaFoldDB" id="E9J1F8"/>
<evidence type="ECO:0000256" key="1">
    <source>
        <dbReference type="SAM" id="Phobius"/>
    </source>
</evidence>
<gene>
    <name evidence="2" type="ORF">SINV_00069</name>
</gene>
<feature type="transmembrane region" description="Helical" evidence="1">
    <location>
        <begin position="23"/>
        <end position="42"/>
    </location>
</feature>
<evidence type="ECO:0000313" key="2">
    <source>
        <dbReference type="EMBL" id="EFZ13345.1"/>
    </source>
</evidence>
<dbReference type="HOGENOM" id="CLU_2765218_0_0_1"/>
<feature type="non-terminal residue" evidence="2">
    <location>
        <position position="70"/>
    </location>
</feature>
<name>E9J1F8_SOLIN</name>